<keyword evidence="8 11" id="KW-0175">Coiled coil</keyword>
<keyword evidence="5 11" id="KW-0509">mRNA transport</keyword>
<dbReference type="GO" id="GO:0051028">
    <property type="term" value="P:mRNA transport"/>
    <property type="evidence" value="ECO:0007669"/>
    <property type="project" value="UniProtKB-UniRule"/>
</dbReference>
<comment type="similarity">
    <text evidence="2 11">Belongs to the SHE3 family.</text>
</comment>
<evidence type="ECO:0000256" key="9">
    <source>
        <dbReference type="ARBA" id="ARBA00023136"/>
    </source>
</evidence>
<sequence length="347" mass="39052">MSEEQTSRNTGTSQVIHSLHQTIDQLKEDLEESKQQARDFKKKYDMLSKKHDHIMEQLANAKHESDMINALLKRKERRIIDMETQYSDSMYTAENLEFKNKNLEIRCKKLEESEQNSVTEYERLKIAYDTIVRSQNEYRSHFTQEILTLKHTLANFVQEREAALAATADRFDANCASADKLFDNLVGKSRDLEGIYSKKNTAIIESLKHLALAAKAHGEETDGVLTHGEVVLDEVYKHFPELRAKRKAAAEAKAGLNGVASAEAAAEVSNEAASSPATQKSRIPSMNTAPGNRRRIVSGMNSHKRRSSRFENISIMAPQSPEPEHDTSVPSSLPKRPTRSGSMRGIP</sequence>
<protein>
    <recommendedName>
        <fullName evidence="3 11">SWI5-dependent HO expression protein 3</fullName>
    </recommendedName>
</protein>
<dbReference type="Proteomes" id="UP000094336">
    <property type="component" value="Unassembled WGS sequence"/>
</dbReference>
<evidence type="ECO:0000256" key="5">
    <source>
        <dbReference type="ARBA" id="ARBA00022816"/>
    </source>
</evidence>
<dbReference type="STRING" id="984486.A0A1E3QS55"/>
<dbReference type="RefSeq" id="XP_018985662.1">
    <property type="nucleotide sequence ID" value="XM_019132140.1"/>
</dbReference>
<feature type="coiled-coil region" evidence="11">
    <location>
        <begin position="16"/>
        <end position="120"/>
    </location>
</feature>
<evidence type="ECO:0000256" key="12">
    <source>
        <dbReference type="SAM" id="MobiDB-lite"/>
    </source>
</evidence>
<evidence type="ECO:0000313" key="13">
    <source>
        <dbReference type="EMBL" id="ODQ80334.1"/>
    </source>
</evidence>
<reference evidence="14" key="1">
    <citation type="submission" date="2016-05" db="EMBL/GenBank/DDBJ databases">
        <title>Comparative genomics of biotechnologically important yeasts.</title>
        <authorList>
            <consortium name="DOE Joint Genome Institute"/>
            <person name="Riley R."/>
            <person name="Haridas S."/>
            <person name="Wolfe K.H."/>
            <person name="Lopes M.R."/>
            <person name="Hittinger C.T."/>
            <person name="Goker M."/>
            <person name="Salamov A."/>
            <person name="Wisecaver J."/>
            <person name="Long T.M."/>
            <person name="Aerts A.L."/>
            <person name="Barry K."/>
            <person name="Choi C."/>
            <person name="Clum A."/>
            <person name="Coughlan A.Y."/>
            <person name="Deshpande S."/>
            <person name="Douglass A.P."/>
            <person name="Hanson S.J."/>
            <person name="Klenk H.-P."/>
            <person name="Labutti K."/>
            <person name="Lapidus A."/>
            <person name="Lindquist E."/>
            <person name="Lipzen A."/>
            <person name="Meier-Kolthoff J.P."/>
            <person name="Ohm R.A."/>
            <person name="Otillar R.P."/>
            <person name="Pangilinan J."/>
            <person name="Peng Y."/>
            <person name="Rokas A."/>
            <person name="Rosa C.A."/>
            <person name="Scheuner C."/>
            <person name="Sibirny A.A."/>
            <person name="Slot J.C."/>
            <person name="Stielow J.B."/>
            <person name="Sun H."/>
            <person name="Kurtzman C.P."/>
            <person name="Blackwell M."/>
            <person name="Grigoriev I.V."/>
            <person name="Jeffries T.W."/>
        </authorList>
    </citation>
    <scope>NUCLEOTIDE SEQUENCE [LARGE SCALE GENOMIC DNA]</scope>
    <source>
        <strain evidence="14">NRRL Y-12698</strain>
    </source>
</reference>
<evidence type="ECO:0000313" key="14">
    <source>
        <dbReference type="Proteomes" id="UP000094336"/>
    </source>
</evidence>
<evidence type="ECO:0000256" key="2">
    <source>
        <dbReference type="ARBA" id="ARBA00008123"/>
    </source>
</evidence>
<gene>
    <name evidence="11" type="primary">SHE3</name>
    <name evidence="13" type="ORF">BABINDRAFT_48726</name>
</gene>
<organism evidence="13 14">
    <name type="scientific">Babjeviella inositovora NRRL Y-12698</name>
    <dbReference type="NCBI Taxonomy" id="984486"/>
    <lineage>
        <taxon>Eukaryota</taxon>
        <taxon>Fungi</taxon>
        <taxon>Dikarya</taxon>
        <taxon>Ascomycota</taxon>
        <taxon>Saccharomycotina</taxon>
        <taxon>Pichiomycetes</taxon>
        <taxon>Serinales incertae sedis</taxon>
        <taxon>Babjeviella</taxon>
    </lineage>
</organism>
<dbReference type="GO" id="GO:0048309">
    <property type="term" value="P:endoplasmic reticulum inheritance"/>
    <property type="evidence" value="ECO:0007669"/>
    <property type="project" value="InterPro"/>
</dbReference>
<keyword evidence="7 11" id="KW-0694">RNA-binding</keyword>
<evidence type="ECO:0000256" key="4">
    <source>
        <dbReference type="ARBA" id="ARBA00022448"/>
    </source>
</evidence>
<feature type="region of interest" description="Disordered" evidence="12">
    <location>
        <begin position="270"/>
        <end position="347"/>
    </location>
</feature>
<feature type="compositionally biased region" description="Polar residues" evidence="12">
    <location>
        <begin position="278"/>
        <end position="290"/>
    </location>
</feature>
<evidence type="ECO:0000256" key="6">
    <source>
        <dbReference type="ARBA" id="ARBA00022824"/>
    </source>
</evidence>
<keyword evidence="14" id="KW-1185">Reference proteome</keyword>
<dbReference type="GO" id="GO:0003723">
    <property type="term" value="F:RNA binding"/>
    <property type="evidence" value="ECO:0007669"/>
    <property type="project" value="UniProtKB-KW"/>
</dbReference>
<dbReference type="Pfam" id="PF17078">
    <property type="entry name" value="SHE3"/>
    <property type="match status" value="1"/>
</dbReference>
<keyword evidence="9 11" id="KW-0472">Membrane</keyword>
<accession>A0A1E3QS55</accession>
<evidence type="ECO:0000256" key="10">
    <source>
        <dbReference type="ARBA" id="ARBA00024975"/>
    </source>
</evidence>
<dbReference type="AlphaFoldDB" id="A0A1E3QS55"/>
<evidence type="ECO:0000256" key="11">
    <source>
        <dbReference type="RuleBase" id="RU362142"/>
    </source>
</evidence>
<dbReference type="GeneID" id="30149993"/>
<dbReference type="InterPro" id="IPR031398">
    <property type="entry name" value="She3"/>
</dbReference>
<name>A0A1E3QS55_9ASCO</name>
<comment type="function">
    <text evidence="10">RNA-binding protein that binds specific mRNAs including the ASH1 mRNA, coding for a repressor of the HO endonuclease. Part of the mRNA localization machinery that restricts accumulation of certain proteins to the bud and in the daughter cell. Required for the delivery of cortical endoplasmic reticulum into the emerging bud.</text>
</comment>
<dbReference type="OrthoDB" id="6088208at2759"/>
<feature type="non-terminal residue" evidence="13">
    <location>
        <position position="347"/>
    </location>
</feature>
<dbReference type="EMBL" id="KV454430">
    <property type="protein sequence ID" value="ODQ80334.1"/>
    <property type="molecule type" value="Genomic_DNA"/>
</dbReference>
<evidence type="ECO:0000256" key="1">
    <source>
        <dbReference type="ARBA" id="ARBA00004406"/>
    </source>
</evidence>
<evidence type="ECO:0000256" key="7">
    <source>
        <dbReference type="ARBA" id="ARBA00022884"/>
    </source>
</evidence>
<evidence type="ECO:0000256" key="8">
    <source>
        <dbReference type="ARBA" id="ARBA00023054"/>
    </source>
</evidence>
<keyword evidence="6 11" id="KW-0256">Endoplasmic reticulum</keyword>
<comment type="subcellular location">
    <subcellularLocation>
        <location evidence="1 11">Endoplasmic reticulum membrane</location>
        <topology evidence="1 11">Peripheral membrane protein</topology>
    </subcellularLocation>
</comment>
<proteinExistence type="inferred from homology"/>
<evidence type="ECO:0000256" key="3">
    <source>
        <dbReference type="ARBA" id="ARBA00019884"/>
    </source>
</evidence>
<dbReference type="GO" id="GO:0005789">
    <property type="term" value="C:endoplasmic reticulum membrane"/>
    <property type="evidence" value="ECO:0007669"/>
    <property type="project" value="UniProtKB-SubCell"/>
</dbReference>
<keyword evidence="4 11" id="KW-0813">Transport</keyword>
<feature type="compositionally biased region" description="Basic residues" evidence="12">
    <location>
        <begin position="292"/>
        <end position="307"/>
    </location>
</feature>